<evidence type="ECO:0000259" key="2">
    <source>
        <dbReference type="Pfam" id="PF11997"/>
    </source>
</evidence>
<proteinExistence type="predicted"/>
<organism evidence="3 4">
    <name type="scientific">Candidatus Blautia faecigallinarum</name>
    <dbReference type="NCBI Taxonomy" id="2838488"/>
    <lineage>
        <taxon>Bacteria</taxon>
        <taxon>Bacillati</taxon>
        <taxon>Bacillota</taxon>
        <taxon>Clostridia</taxon>
        <taxon>Lachnospirales</taxon>
        <taxon>Lachnospiraceae</taxon>
        <taxon>Blautia</taxon>
    </lineage>
</organism>
<dbReference type="Proteomes" id="UP000824041">
    <property type="component" value="Unassembled WGS sequence"/>
</dbReference>
<dbReference type="AlphaFoldDB" id="A0A9D2DTB6"/>
<evidence type="ECO:0000313" key="4">
    <source>
        <dbReference type="Proteomes" id="UP000824041"/>
    </source>
</evidence>
<comment type="caution">
    <text evidence="3">The sequence shown here is derived from an EMBL/GenBank/DDBJ whole genome shotgun (WGS) entry which is preliminary data.</text>
</comment>
<dbReference type="Pfam" id="PF11997">
    <property type="entry name" value="DUF3492"/>
    <property type="match status" value="1"/>
</dbReference>
<dbReference type="InterPro" id="IPR022622">
    <property type="entry name" value="DUF3492"/>
</dbReference>
<sequence length="116" mass="12956">MRICLLAEGCYPYVAGGVSSWIQMLIQGMPEHEFVIFAIGAEQKQKGQYKYEIPSNVVKIEEHFLDEYFQANHTREKKCPHYKKTEAGICEPASGGTDRMDGAVPAFRSGQPGEGQ</sequence>
<name>A0A9D2DTB6_9FIRM</name>
<gene>
    <name evidence="3" type="ORF">IAA21_07830</name>
</gene>
<accession>A0A9D2DTB6</accession>
<feature type="region of interest" description="Disordered" evidence="1">
    <location>
        <begin position="90"/>
        <end position="116"/>
    </location>
</feature>
<evidence type="ECO:0000256" key="1">
    <source>
        <dbReference type="SAM" id="MobiDB-lite"/>
    </source>
</evidence>
<protein>
    <submittedName>
        <fullName evidence="3">DUF3492 domain-containing protein</fullName>
    </submittedName>
</protein>
<dbReference type="EMBL" id="DXBU01000106">
    <property type="protein sequence ID" value="HIZ22685.1"/>
    <property type="molecule type" value="Genomic_DNA"/>
</dbReference>
<evidence type="ECO:0000313" key="3">
    <source>
        <dbReference type="EMBL" id="HIZ22685.1"/>
    </source>
</evidence>
<reference evidence="3" key="2">
    <citation type="submission" date="2021-04" db="EMBL/GenBank/DDBJ databases">
        <authorList>
            <person name="Gilroy R."/>
        </authorList>
    </citation>
    <scope>NUCLEOTIDE SEQUENCE</scope>
    <source>
        <strain evidence="3">14324</strain>
    </source>
</reference>
<reference evidence="3" key="1">
    <citation type="journal article" date="2021" name="PeerJ">
        <title>Extensive microbial diversity within the chicken gut microbiome revealed by metagenomics and culture.</title>
        <authorList>
            <person name="Gilroy R."/>
            <person name="Ravi A."/>
            <person name="Getino M."/>
            <person name="Pursley I."/>
            <person name="Horton D.L."/>
            <person name="Alikhan N.F."/>
            <person name="Baker D."/>
            <person name="Gharbi K."/>
            <person name="Hall N."/>
            <person name="Watson M."/>
            <person name="Adriaenssens E.M."/>
            <person name="Foster-Nyarko E."/>
            <person name="Jarju S."/>
            <person name="Secka A."/>
            <person name="Antonio M."/>
            <person name="Oren A."/>
            <person name="Chaudhuri R.R."/>
            <person name="La Ragione R."/>
            <person name="Hildebrand F."/>
            <person name="Pallen M.J."/>
        </authorList>
    </citation>
    <scope>NUCLEOTIDE SEQUENCE</scope>
    <source>
        <strain evidence="3">14324</strain>
    </source>
</reference>
<feature type="domain" description="DUF3492" evidence="2">
    <location>
        <begin position="1"/>
        <end position="77"/>
    </location>
</feature>